<dbReference type="AlphaFoldDB" id="A0AAU8FFB3"/>
<organism evidence="1">
    <name type="scientific">Dyadobacter sp. 676</name>
    <dbReference type="NCBI Taxonomy" id="3088362"/>
    <lineage>
        <taxon>Bacteria</taxon>
        <taxon>Pseudomonadati</taxon>
        <taxon>Bacteroidota</taxon>
        <taxon>Cytophagia</taxon>
        <taxon>Cytophagales</taxon>
        <taxon>Spirosomataceae</taxon>
        <taxon>Dyadobacter</taxon>
    </lineage>
</organism>
<accession>A0AAU8FFB3</accession>
<proteinExistence type="predicted"/>
<name>A0AAU8FFB3_9BACT</name>
<dbReference type="RefSeq" id="WP_353717606.1">
    <property type="nucleotide sequence ID" value="NZ_CP159289.1"/>
</dbReference>
<dbReference type="EMBL" id="CP159289">
    <property type="protein sequence ID" value="XCH22274.1"/>
    <property type="molecule type" value="Genomic_DNA"/>
</dbReference>
<evidence type="ECO:0000313" key="1">
    <source>
        <dbReference type="EMBL" id="XCH22274.1"/>
    </source>
</evidence>
<gene>
    <name evidence="1" type="ORF">ABV298_18200</name>
</gene>
<dbReference type="PROSITE" id="PS51257">
    <property type="entry name" value="PROKAR_LIPOPROTEIN"/>
    <property type="match status" value="1"/>
</dbReference>
<evidence type="ECO:0008006" key="2">
    <source>
        <dbReference type="Google" id="ProtNLM"/>
    </source>
</evidence>
<reference evidence="1" key="1">
    <citation type="submission" date="2024-06" db="EMBL/GenBank/DDBJ databases">
        <title>Sequencing and assembly of the genome of Dyadobacter sp. strain 676, a symbiont of Cyamopsis tetragonoloba.</title>
        <authorList>
            <person name="Guro P."/>
            <person name="Sazanova A."/>
            <person name="Kuznetsova I."/>
            <person name="Belimov A."/>
            <person name="Safronova V."/>
        </authorList>
    </citation>
    <scope>NUCLEOTIDE SEQUENCE</scope>
    <source>
        <strain evidence="1">676</strain>
    </source>
</reference>
<sequence length="142" mass="16332">MKRKMISCASALFFLTVFSCERDKPDPECRDASCCGYPWEYVRYIQDELVSLTGPPYFPVYYVRFKKQLSTYAGGAEFPRGQASICQKSLYKIEGFPLTHKSKATPDSFPYRVSGKLLISESGDIVYLPYFILYIDKIEKIN</sequence>
<protein>
    <recommendedName>
        <fullName evidence="2">Lipoprotein</fullName>
    </recommendedName>
</protein>